<dbReference type="SUPFAM" id="SSF159659">
    <property type="entry name" value="Cgl1923-like"/>
    <property type="match status" value="1"/>
</dbReference>
<dbReference type="Proteomes" id="UP000704762">
    <property type="component" value="Unassembled WGS sequence"/>
</dbReference>
<gene>
    <name evidence="1" type="ORF">JOE57_000164</name>
</gene>
<sequence>MVQSMGADLRNLSDPVVVAAFGGWNDAGTAASSAIQHLADSYDAELAYAIDPDDFYDFQVNRPQVSLVNDEGEHEITWPTTEIKVATLPTGRHLVLIQGLEPNLRWRQFVGILSSALATVKPKRVFILGALLADTPHTRPIPVSLTTRTTRLADELGLDISTYEGPTGIVGVLADSLSRAGHEVVSMWAAIPHYVSHPPCPKATLALLTKLEDVLDTPLDLGELPELARAWERGVDELAAEDTEVAEYVSTLEEQRDATELPEASGDAIAAEFERYLRRRRG</sequence>
<protein>
    <recommendedName>
        <fullName evidence="3">PAC2 family protein</fullName>
    </recommendedName>
</protein>
<dbReference type="Pfam" id="PF09754">
    <property type="entry name" value="PAC2"/>
    <property type="match status" value="1"/>
</dbReference>
<dbReference type="PIRSF" id="PIRSF028754">
    <property type="entry name" value="UCP028754"/>
    <property type="match status" value="1"/>
</dbReference>
<evidence type="ECO:0000313" key="1">
    <source>
        <dbReference type="EMBL" id="MBM7797243.1"/>
    </source>
</evidence>
<dbReference type="InterPro" id="IPR008492">
    <property type="entry name" value="Rv2714-like"/>
</dbReference>
<dbReference type="Gene3D" id="3.40.50.10900">
    <property type="entry name" value="PAC-like subunit"/>
    <property type="match status" value="1"/>
</dbReference>
<organism evidence="1 2">
    <name type="scientific">Microlunatus panaciterrae</name>
    <dbReference type="NCBI Taxonomy" id="400768"/>
    <lineage>
        <taxon>Bacteria</taxon>
        <taxon>Bacillati</taxon>
        <taxon>Actinomycetota</taxon>
        <taxon>Actinomycetes</taxon>
        <taxon>Propionibacteriales</taxon>
        <taxon>Propionibacteriaceae</taxon>
        <taxon>Microlunatus</taxon>
    </lineage>
</organism>
<dbReference type="InterPro" id="IPR019151">
    <property type="entry name" value="Proteasome_assmbl_chaperone_2"/>
</dbReference>
<reference evidence="1 2" key="1">
    <citation type="submission" date="2021-01" db="EMBL/GenBank/DDBJ databases">
        <title>Sequencing the genomes of 1000 actinobacteria strains.</title>
        <authorList>
            <person name="Klenk H.-P."/>
        </authorList>
    </citation>
    <scope>NUCLEOTIDE SEQUENCE [LARGE SCALE GENOMIC DNA]</scope>
    <source>
        <strain evidence="1 2">DSM 18662</strain>
    </source>
</reference>
<keyword evidence="2" id="KW-1185">Reference proteome</keyword>
<evidence type="ECO:0008006" key="3">
    <source>
        <dbReference type="Google" id="ProtNLM"/>
    </source>
</evidence>
<proteinExistence type="predicted"/>
<name>A0ABS2REU1_9ACTN</name>
<evidence type="ECO:0000313" key="2">
    <source>
        <dbReference type="Proteomes" id="UP000704762"/>
    </source>
</evidence>
<dbReference type="EMBL" id="JAFBCF010000001">
    <property type="protein sequence ID" value="MBM7797243.1"/>
    <property type="molecule type" value="Genomic_DNA"/>
</dbReference>
<dbReference type="InterPro" id="IPR038389">
    <property type="entry name" value="PSMG2_sf"/>
</dbReference>
<accession>A0ABS2REU1</accession>
<dbReference type="RefSeq" id="WP_204915964.1">
    <property type="nucleotide sequence ID" value="NZ_BAAAQP010000003.1"/>
</dbReference>
<comment type="caution">
    <text evidence="1">The sequence shown here is derived from an EMBL/GenBank/DDBJ whole genome shotgun (WGS) entry which is preliminary data.</text>
</comment>